<dbReference type="SUPFAM" id="SSF47616">
    <property type="entry name" value="GST C-terminal domain-like"/>
    <property type="match status" value="1"/>
</dbReference>
<dbReference type="FunFam" id="3.40.30.10:FF:000258">
    <property type="entry name" value="Glutathione S-transferase"/>
    <property type="match status" value="1"/>
</dbReference>
<dbReference type="CDD" id="cd03039">
    <property type="entry name" value="GST_N_Sigma_like"/>
    <property type="match status" value="1"/>
</dbReference>
<dbReference type="InterPro" id="IPR036249">
    <property type="entry name" value="Thioredoxin-like_sf"/>
</dbReference>
<dbReference type="PROSITE" id="PS50404">
    <property type="entry name" value="GST_NTER"/>
    <property type="match status" value="1"/>
</dbReference>
<keyword evidence="6" id="KW-1185">Reference proteome</keyword>
<dbReference type="GO" id="GO:0006749">
    <property type="term" value="P:glutathione metabolic process"/>
    <property type="evidence" value="ECO:0007669"/>
    <property type="project" value="TreeGrafter"/>
</dbReference>
<dbReference type="SUPFAM" id="SSF52833">
    <property type="entry name" value="Thioredoxin-like"/>
    <property type="match status" value="1"/>
</dbReference>
<dbReference type="InterPro" id="IPR010987">
    <property type="entry name" value="Glutathione-S-Trfase_C-like"/>
</dbReference>
<dbReference type="CDD" id="cd03192">
    <property type="entry name" value="GST_C_Sigma_like"/>
    <property type="match status" value="1"/>
</dbReference>
<dbReference type="EMBL" id="JBAMIC010000010">
    <property type="protein sequence ID" value="KAK7102217.1"/>
    <property type="molecule type" value="Genomic_DNA"/>
</dbReference>
<reference evidence="5 6" key="1">
    <citation type="submission" date="2024-02" db="EMBL/GenBank/DDBJ databases">
        <title>Chromosome-scale genome assembly of the rough periwinkle Littorina saxatilis.</title>
        <authorList>
            <person name="De Jode A."/>
            <person name="Faria R."/>
            <person name="Formenti G."/>
            <person name="Sims Y."/>
            <person name="Smith T.P."/>
            <person name="Tracey A."/>
            <person name="Wood J.M.D."/>
            <person name="Zagrodzka Z.B."/>
            <person name="Johannesson K."/>
            <person name="Butlin R.K."/>
            <person name="Leder E.H."/>
        </authorList>
    </citation>
    <scope>NUCLEOTIDE SEQUENCE [LARGE SCALE GENOMIC DNA]</scope>
    <source>
        <strain evidence="5">Snail1</strain>
        <tissue evidence="5">Muscle</tissue>
    </source>
</reference>
<dbReference type="InterPro" id="IPR036282">
    <property type="entry name" value="Glutathione-S-Trfase_C_sf"/>
</dbReference>
<dbReference type="FunFam" id="1.20.1050.10:FF:000030">
    <property type="entry name" value="Glutathione S-transferase S1"/>
    <property type="match status" value="1"/>
</dbReference>
<dbReference type="InterPro" id="IPR004046">
    <property type="entry name" value="GST_C"/>
</dbReference>
<evidence type="ECO:0000259" key="3">
    <source>
        <dbReference type="PROSITE" id="PS50404"/>
    </source>
</evidence>
<dbReference type="SFLD" id="SFLDG01205">
    <property type="entry name" value="AMPS.1"/>
    <property type="match status" value="1"/>
</dbReference>
<dbReference type="SFLD" id="SFLDS00019">
    <property type="entry name" value="Glutathione_Transferase_(cytos"/>
    <property type="match status" value="1"/>
</dbReference>
<dbReference type="AlphaFoldDB" id="A0AAN9BB11"/>
<dbReference type="PANTHER" id="PTHR11571">
    <property type="entry name" value="GLUTATHIONE S-TRANSFERASE"/>
    <property type="match status" value="1"/>
</dbReference>
<proteinExistence type="inferred from homology"/>
<dbReference type="InterPro" id="IPR040079">
    <property type="entry name" value="Glutathione_S-Trfase"/>
</dbReference>
<protein>
    <recommendedName>
        <fullName evidence="7">Glutathione S-transferase</fullName>
    </recommendedName>
</protein>
<comment type="similarity">
    <text evidence="1">Belongs to the GST superfamily.</text>
</comment>
<dbReference type="SFLD" id="SFLDG00363">
    <property type="entry name" value="AMPS_(cytGST):_Alpha-__Mu-__Pi"/>
    <property type="match status" value="1"/>
</dbReference>
<sequence>MSGIKLVYFDIRGRAEFIRMVLEAAGQKYEDVRYSFEEWPQHKSESPYGQLPWVEYQGKLYGQSNAIAAFFAREFGFFGKTNLDGLRIGEVVGLWEDQIQNIVKYRWTKDETQKAEFLRKALEEDLPKYFGFLEKLLKDGGSSGYFVNNALSLADLYVYDMGDNLLQLKKDALESYPLLQKLRHNVEANPKLKTYLANRKETIF</sequence>
<accession>A0AAN9BB11</accession>
<evidence type="ECO:0000313" key="6">
    <source>
        <dbReference type="Proteomes" id="UP001374579"/>
    </source>
</evidence>
<evidence type="ECO:0008006" key="7">
    <source>
        <dbReference type="Google" id="ProtNLM"/>
    </source>
</evidence>
<feature type="domain" description="GST N-terminal" evidence="3">
    <location>
        <begin position="2"/>
        <end position="79"/>
    </location>
</feature>
<gene>
    <name evidence="5" type="ORF">V1264_020468</name>
</gene>
<evidence type="ECO:0000313" key="5">
    <source>
        <dbReference type="EMBL" id="KAK7102217.1"/>
    </source>
</evidence>
<dbReference type="InterPro" id="IPR004045">
    <property type="entry name" value="Glutathione_S-Trfase_N"/>
</dbReference>
<dbReference type="PANTHER" id="PTHR11571:SF150">
    <property type="entry name" value="GLUTATHIONE S-TRANSFERASE"/>
    <property type="match status" value="1"/>
</dbReference>
<dbReference type="PROSITE" id="PS50405">
    <property type="entry name" value="GST_CTER"/>
    <property type="match status" value="1"/>
</dbReference>
<comment type="caution">
    <text evidence="5">The sequence shown here is derived from an EMBL/GenBank/DDBJ whole genome shotgun (WGS) entry which is preliminary data.</text>
</comment>
<evidence type="ECO:0000256" key="1">
    <source>
        <dbReference type="ARBA" id="ARBA00007409"/>
    </source>
</evidence>
<dbReference type="InterPro" id="IPR050213">
    <property type="entry name" value="GST_superfamily"/>
</dbReference>
<organism evidence="5 6">
    <name type="scientific">Littorina saxatilis</name>
    <dbReference type="NCBI Taxonomy" id="31220"/>
    <lineage>
        <taxon>Eukaryota</taxon>
        <taxon>Metazoa</taxon>
        <taxon>Spiralia</taxon>
        <taxon>Lophotrochozoa</taxon>
        <taxon>Mollusca</taxon>
        <taxon>Gastropoda</taxon>
        <taxon>Caenogastropoda</taxon>
        <taxon>Littorinimorpha</taxon>
        <taxon>Littorinoidea</taxon>
        <taxon>Littorinidae</taxon>
        <taxon>Littorina</taxon>
    </lineage>
</organism>
<feature type="domain" description="GST C-terminal" evidence="4">
    <location>
        <begin position="81"/>
        <end position="204"/>
    </location>
</feature>
<dbReference type="Pfam" id="PF02798">
    <property type="entry name" value="GST_N"/>
    <property type="match status" value="1"/>
</dbReference>
<dbReference type="Gene3D" id="1.20.1050.130">
    <property type="match status" value="1"/>
</dbReference>
<dbReference type="GO" id="GO:0004364">
    <property type="term" value="F:glutathione transferase activity"/>
    <property type="evidence" value="ECO:0007669"/>
    <property type="project" value="TreeGrafter"/>
</dbReference>
<dbReference type="Pfam" id="PF14497">
    <property type="entry name" value="GST_C_3"/>
    <property type="match status" value="1"/>
</dbReference>
<dbReference type="Proteomes" id="UP001374579">
    <property type="component" value="Unassembled WGS sequence"/>
</dbReference>
<dbReference type="GO" id="GO:0005212">
    <property type="term" value="F:structural constituent of eye lens"/>
    <property type="evidence" value="ECO:0007669"/>
    <property type="project" value="UniProtKB-KW"/>
</dbReference>
<name>A0AAN9BB11_9CAEN</name>
<evidence type="ECO:0000259" key="4">
    <source>
        <dbReference type="PROSITE" id="PS50405"/>
    </source>
</evidence>
<evidence type="ECO:0000256" key="2">
    <source>
        <dbReference type="ARBA" id="ARBA00022613"/>
    </source>
</evidence>
<keyword evidence="2" id="KW-0273">Eye lens protein</keyword>